<sequence>MPSNAQQDFLQYINDNAGPFIERLKEAVAIRSISGDTNPDVRKEVIRMSIWMLEKLHSYGVTAEAIPLGKQIINGEATDLDLPPVIVGRIGEDAAKKTVLVYGHLDVQPANQDGWTIPDPFDLDVDTKSGKMIGRGATDDKGPVLGWINVLEAHYKLGLQLPVNMRFCFEAMEESGSEGLDDFIKVEAAKGPNGYFGNVDCVCISDNYWLNNRTPAITYGLRGIAYFNATVSGPRVDLHSGVYGGTVHEPMTDLIAIMSRLVDSQGQILFDGAYENVPSVTDEEVALYEAIDFDVSELEEFTGPVALSQDKITVLMGRMRNPSLSLHGIVGDSSGPEAQTIIPAKVTGKFSLRLVPPQTPESINAKVTKFLNEQFDTLGTRNHLDVQMVSSGLPWVENTKHWNYDAAISAIKAAYPDRKDPDLIREGGSIPVTLTFAENLPGANIVLIPMGRGDDGAHSANEKLDIENFITGSQLLGMYLYAVAAAETN</sequence>
<accession>A0AAD5VI72</accession>
<comment type="caution">
    <text evidence="6">The sequence shown here is derived from an EMBL/GenBank/DDBJ whole genome shotgun (WGS) entry which is preliminary data.</text>
</comment>
<dbReference type="SUPFAM" id="SSF53187">
    <property type="entry name" value="Zn-dependent exopeptidases"/>
    <property type="match status" value="1"/>
</dbReference>
<keyword evidence="2" id="KW-0645">Protease</keyword>
<organism evidence="6 7">
    <name type="scientific">Meripilus lineatus</name>
    <dbReference type="NCBI Taxonomy" id="2056292"/>
    <lineage>
        <taxon>Eukaryota</taxon>
        <taxon>Fungi</taxon>
        <taxon>Dikarya</taxon>
        <taxon>Basidiomycota</taxon>
        <taxon>Agaricomycotina</taxon>
        <taxon>Agaricomycetes</taxon>
        <taxon>Polyporales</taxon>
        <taxon>Meripilaceae</taxon>
        <taxon>Meripilus</taxon>
    </lineage>
</organism>
<dbReference type="PANTHER" id="PTHR43270:SF4">
    <property type="entry name" value="CARNOSINE DIPEPTIDASE 2, ISOFORM A"/>
    <property type="match status" value="1"/>
</dbReference>
<dbReference type="AlphaFoldDB" id="A0AAD5VI72"/>
<feature type="domain" description="Peptidase M20 dimerisation" evidence="5">
    <location>
        <begin position="219"/>
        <end position="374"/>
    </location>
</feature>
<evidence type="ECO:0000256" key="2">
    <source>
        <dbReference type="ARBA" id="ARBA00022670"/>
    </source>
</evidence>
<dbReference type="Gene3D" id="3.30.70.360">
    <property type="match status" value="1"/>
</dbReference>
<dbReference type="InterPro" id="IPR002933">
    <property type="entry name" value="Peptidase_M20"/>
</dbReference>
<proteinExistence type="inferred from homology"/>
<name>A0AAD5VI72_9APHY</name>
<dbReference type="InterPro" id="IPR001261">
    <property type="entry name" value="ArgE/DapE_CS"/>
</dbReference>
<dbReference type="InterPro" id="IPR011650">
    <property type="entry name" value="Peptidase_M20_dimer"/>
</dbReference>
<dbReference type="Gene3D" id="3.40.630.10">
    <property type="entry name" value="Zn peptidases"/>
    <property type="match status" value="1"/>
</dbReference>
<dbReference type="Pfam" id="PF07687">
    <property type="entry name" value="M20_dimer"/>
    <property type="match status" value="1"/>
</dbReference>
<dbReference type="PANTHER" id="PTHR43270">
    <property type="entry name" value="BETA-ALA-HIS DIPEPTIDASE"/>
    <property type="match status" value="1"/>
</dbReference>
<dbReference type="GO" id="GO:0046872">
    <property type="term" value="F:metal ion binding"/>
    <property type="evidence" value="ECO:0007669"/>
    <property type="project" value="UniProtKB-KW"/>
</dbReference>
<keyword evidence="3" id="KW-0479">Metal-binding</keyword>
<dbReference type="PROSITE" id="PS00759">
    <property type="entry name" value="ARGE_DAPE_CPG2_2"/>
    <property type="match status" value="1"/>
</dbReference>
<reference evidence="6" key="1">
    <citation type="submission" date="2022-07" db="EMBL/GenBank/DDBJ databases">
        <title>Genome Sequence of Physisporinus lineatus.</title>
        <authorList>
            <person name="Buettner E."/>
        </authorList>
    </citation>
    <scope>NUCLEOTIDE SEQUENCE</scope>
    <source>
        <strain evidence="6">VT162</strain>
    </source>
</reference>
<evidence type="ECO:0000256" key="4">
    <source>
        <dbReference type="ARBA" id="ARBA00022801"/>
    </source>
</evidence>
<evidence type="ECO:0000313" key="6">
    <source>
        <dbReference type="EMBL" id="KAJ3491991.1"/>
    </source>
</evidence>
<keyword evidence="4" id="KW-0378">Hydrolase</keyword>
<dbReference type="EMBL" id="JANAWD010000004">
    <property type="protein sequence ID" value="KAJ3491991.1"/>
    <property type="molecule type" value="Genomic_DNA"/>
</dbReference>
<evidence type="ECO:0000256" key="3">
    <source>
        <dbReference type="ARBA" id="ARBA00022723"/>
    </source>
</evidence>
<gene>
    <name evidence="6" type="ORF">NLI96_g290</name>
</gene>
<evidence type="ECO:0000313" key="7">
    <source>
        <dbReference type="Proteomes" id="UP001212997"/>
    </source>
</evidence>
<dbReference type="GO" id="GO:0008233">
    <property type="term" value="F:peptidase activity"/>
    <property type="evidence" value="ECO:0007669"/>
    <property type="project" value="UniProtKB-KW"/>
</dbReference>
<dbReference type="InterPro" id="IPR051458">
    <property type="entry name" value="Cyt/Met_Dipeptidase"/>
</dbReference>
<protein>
    <recommendedName>
        <fullName evidence="5">Peptidase M20 dimerisation domain-containing protein</fullName>
    </recommendedName>
</protein>
<dbReference type="Proteomes" id="UP001212997">
    <property type="component" value="Unassembled WGS sequence"/>
</dbReference>
<keyword evidence="7" id="KW-1185">Reference proteome</keyword>
<evidence type="ECO:0000256" key="1">
    <source>
        <dbReference type="ARBA" id="ARBA00006247"/>
    </source>
</evidence>
<comment type="similarity">
    <text evidence="1">Belongs to the peptidase M20A family.</text>
</comment>
<dbReference type="GO" id="GO:0006508">
    <property type="term" value="P:proteolysis"/>
    <property type="evidence" value="ECO:0007669"/>
    <property type="project" value="UniProtKB-KW"/>
</dbReference>
<dbReference type="Pfam" id="PF01546">
    <property type="entry name" value="Peptidase_M20"/>
    <property type="match status" value="1"/>
</dbReference>
<evidence type="ECO:0000259" key="5">
    <source>
        <dbReference type="Pfam" id="PF07687"/>
    </source>
</evidence>